<dbReference type="EMBL" id="JAVRHT010000004">
    <property type="protein sequence ID" value="MDT0630671.1"/>
    <property type="molecule type" value="Genomic_DNA"/>
</dbReference>
<accession>A0ABU3BN00</accession>
<organism evidence="3 4">
    <name type="scientific">Rubrivirga litoralis</name>
    <dbReference type="NCBI Taxonomy" id="3075598"/>
    <lineage>
        <taxon>Bacteria</taxon>
        <taxon>Pseudomonadati</taxon>
        <taxon>Rhodothermota</taxon>
        <taxon>Rhodothermia</taxon>
        <taxon>Rhodothermales</taxon>
        <taxon>Rubricoccaceae</taxon>
        <taxon>Rubrivirga</taxon>
    </lineage>
</organism>
<dbReference type="SUPFAM" id="SSF54534">
    <property type="entry name" value="FKBP-like"/>
    <property type="match status" value="1"/>
</dbReference>
<sequence>MNSIRERAGGVLVGVLVVAFGGLWALQDSGAFDNVGRGRDGRTIGTVDGVAIDGELFNNAVQQQVQAYQAQGVPVSNGLQAQIENQVFDALVDNALVEREMDRLGIQVTDDEVYELIEGPNPDPLILQVLGDGQGGVDRAALQQVVEDPQYTEQLIAIEEQVRRNRRQAKLAALIGASARVSDAEVDAAFVRQNRRAGAEFVALRYADVPDSEVQVSDDDLRDYYRTHEADYERPATYAVEYVAFPKTPTAEDSARATDELRGLVADFRTAPDPVSFARRNSFGGEVEAQYVGAGDLPAALATAVFQNPTAGRVVGPVVAGGQAYVARITGVRPASEPSLRARHILLPAGQAERAREVKQQIESGQLSFEQAARQFSTDESNKDRGGELGWFGRGQLNPEFEQAAFAAPLGQVVGPVETPYGVHLIEVEDRADQEVELVRVSRPVEGDIDRVMGEAEDFQAFLDLEDQDFAEAARERGTAPTETQIQADQIGIPGLEVGRELNRFLRRASEGAVSDPIDAGDSFIVVRLVDERPEGVAPFDEVRDQIESAVLLDKKEAVQKEKLQQALAAGSLPGIAQAAGTDVERASDLSLADPVVPQFGREPRAVGAAFGLQPGQRSGVIGGDQAAFVVRTTSLVGGTDAELTPELREQIRQQLLQQKRQRVLQAWLEGLRDDAEVDDFRDDLL</sequence>
<dbReference type="SUPFAM" id="SSF109998">
    <property type="entry name" value="Triger factor/SurA peptide-binding domain-like"/>
    <property type="match status" value="1"/>
</dbReference>
<evidence type="ECO:0000313" key="4">
    <source>
        <dbReference type="Proteomes" id="UP001267426"/>
    </source>
</evidence>
<dbReference type="InterPro" id="IPR046357">
    <property type="entry name" value="PPIase_dom_sf"/>
</dbReference>
<keyword evidence="4" id="KW-1185">Reference proteome</keyword>
<dbReference type="PANTHER" id="PTHR47245:SF2">
    <property type="entry name" value="PEPTIDYL-PROLYL CIS-TRANS ISOMERASE HP_0175-RELATED"/>
    <property type="match status" value="1"/>
</dbReference>
<evidence type="ECO:0000313" key="3">
    <source>
        <dbReference type="EMBL" id="MDT0630671.1"/>
    </source>
</evidence>
<dbReference type="PROSITE" id="PS01096">
    <property type="entry name" value="PPIC_PPIASE_1"/>
    <property type="match status" value="1"/>
</dbReference>
<reference evidence="3 4" key="1">
    <citation type="submission" date="2023-09" db="EMBL/GenBank/DDBJ databases">
        <authorList>
            <person name="Rey-Velasco X."/>
        </authorList>
    </citation>
    <scope>NUCLEOTIDE SEQUENCE [LARGE SCALE GENOMIC DNA]</scope>
    <source>
        <strain evidence="3 4">F394</strain>
    </source>
</reference>
<dbReference type="Pfam" id="PF13623">
    <property type="entry name" value="SurA_N_2"/>
    <property type="match status" value="1"/>
</dbReference>
<feature type="domain" description="PpiC" evidence="2">
    <location>
        <begin position="337"/>
        <end position="430"/>
    </location>
</feature>
<dbReference type="RefSeq" id="WP_311661938.1">
    <property type="nucleotide sequence ID" value="NZ_JAVRHT010000004.1"/>
</dbReference>
<name>A0ABU3BN00_9BACT</name>
<dbReference type="Pfam" id="PF00639">
    <property type="entry name" value="Rotamase"/>
    <property type="match status" value="1"/>
</dbReference>
<dbReference type="InterPro" id="IPR027304">
    <property type="entry name" value="Trigger_fact/SurA_dom_sf"/>
</dbReference>
<evidence type="ECO:0000256" key="1">
    <source>
        <dbReference type="PROSITE-ProRule" id="PRU00278"/>
    </source>
</evidence>
<dbReference type="Pfam" id="PF13145">
    <property type="entry name" value="Rotamase_2"/>
    <property type="match status" value="2"/>
</dbReference>
<dbReference type="Gene3D" id="3.10.50.40">
    <property type="match status" value="2"/>
</dbReference>
<evidence type="ECO:0000259" key="2">
    <source>
        <dbReference type="PROSITE" id="PS50198"/>
    </source>
</evidence>
<keyword evidence="1 3" id="KW-0413">Isomerase</keyword>
<protein>
    <submittedName>
        <fullName evidence="3">Peptidyl-prolyl cis-trans isomerase</fullName>
    </submittedName>
</protein>
<keyword evidence="1" id="KW-0697">Rotamase</keyword>
<dbReference type="InterPro" id="IPR000297">
    <property type="entry name" value="PPIase_PpiC"/>
</dbReference>
<dbReference type="PROSITE" id="PS50198">
    <property type="entry name" value="PPIC_PPIASE_2"/>
    <property type="match status" value="1"/>
</dbReference>
<dbReference type="InterPro" id="IPR050245">
    <property type="entry name" value="PrsA_foldase"/>
</dbReference>
<comment type="caution">
    <text evidence="3">The sequence shown here is derived from an EMBL/GenBank/DDBJ whole genome shotgun (WGS) entry which is preliminary data.</text>
</comment>
<gene>
    <name evidence="3" type="ORF">RM540_02830</name>
</gene>
<dbReference type="Gene3D" id="1.10.4030.10">
    <property type="entry name" value="Porin chaperone SurA, peptide-binding domain"/>
    <property type="match status" value="1"/>
</dbReference>
<proteinExistence type="predicted"/>
<dbReference type="GO" id="GO:0016853">
    <property type="term" value="F:isomerase activity"/>
    <property type="evidence" value="ECO:0007669"/>
    <property type="project" value="UniProtKB-KW"/>
</dbReference>
<dbReference type="InterPro" id="IPR023058">
    <property type="entry name" value="PPIase_PpiC_CS"/>
</dbReference>
<dbReference type="Proteomes" id="UP001267426">
    <property type="component" value="Unassembled WGS sequence"/>
</dbReference>
<dbReference type="PANTHER" id="PTHR47245">
    <property type="entry name" value="PEPTIDYLPROLYL ISOMERASE"/>
    <property type="match status" value="1"/>
</dbReference>